<name>A0AAE0JXG8_9PEZI</name>
<evidence type="ECO:0000313" key="3">
    <source>
        <dbReference type="Proteomes" id="UP001287356"/>
    </source>
</evidence>
<dbReference type="AlphaFoldDB" id="A0AAE0JXG8"/>
<proteinExistence type="predicted"/>
<comment type="caution">
    <text evidence="2">The sequence shown here is derived from an EMBL/GenBank/DDBJ whole genome shotgun (WGS) entry which is preliminary data.</text>
</comment>
<dbReference type="EMBL" id="JAULSN010000008">
    <property type="protein sequence ID" value="KAK3365870.1"/>
    <property type="molecule type" value="Genomic_DNA"/>
</dbReference>
<evidence type="ECO:0000256" key="1">
    <source>
        <dbReference type="SAM" id="MobiDB-lite"/>
    </source>
</evidence>
<organism evidence="2 3">
    <name type="scientific">Lasiosphaeria ovina</name>
    <dbReference type="NCBI Taxonomy" id="92902"/>
    <lineage>
        <taxon>Eukaryota</taxon>
        <taxon>Fungi</taxon>
        <taxon>Dikarya</taxon>
        <taxon>Ascomycota</taxon>
        <taxon>Pezizomycotina</taxon>
        <taxon>Sordariomycetes</taxon>
        <taxon>Sordariomycetidae</taxon>
        <taxon>Sordariales</taxon>
        <taxon>Lasiosphaeriaceae</taxon>
        <taxon>Lasiosphaeria</taxon>
    </lineage>
</organism>
<protein>
    <submittedName>
        <fullName evidence="2">Uncharacterized protein</fullName>
    </submittedName>
</protein>
<sequence length="94" mass="10594">MGRRIWRQGPGVGAGFVWSIVFSDTLGVPEPASRSSSRLFDERGKPETNNNYRDGRMARGVMLYFSMMARDFPLPRLPTSLISSRYTRMVYGAG</sequence>
<gene>
    <name evidence="2" type="ORF">B0T24DRAFT_404109</name>
</gene>
<evidence type="ECO:0000313" key="2">
    <source>
        <dbReference type="EMBL" id="KAK3365870.1"/>
    </source>
</evidence>
<reference evidence="2" key="2">
    <citation type="submission" date="2023-06" db="EMBL/GenBank/DDBJ databases">
        <authorList>
            <consortium name="Lawrence Berkeley National Laboratory"/>
            <person name="Haridas S."/>
            <person name="Hensen N."/>
            <person name="Bonometti L."/>
            <person name="Westerberg I."/>
            <person name="Brannstrom I.O."/>
            <person name="Guillou S."/>
            <person name="Cros-Aarteil S."/>
            <person name="Calhoun S."/>
            <person name="Kuo A."/>
            <person name="Mondo S."/>
            <person name="Pangilinan J."/>
            <person name="Riley R."/>
            <person name="Labutti K."/>
            <person name="Andreopoulos B."/>
            <person name="Lipzen A."/>
            <person name="Chen C."/>
            <person name="Yanf M."/>
            <person name="Daum C."/>
            <person name="Ng V."/>
            <person name="Clum A."/>
            <person name="Steindorff A."/>
            <person name="Ohm R."/>
            <person name="Martin F."/>
            <person name="Silar P."/>
            <person name="Natvig D."/>
            <person name="Lalanne C."/>
            <person name="Gautier V."/>
            <person name="Ament-Velasquez S.L."/>
            <person name="Kruys A."/>
            <person name="Hutchinson M.I."/>
            <person name="Powell A.J."/>
            <person name="Barry K."/>
            <person name="Miller A.N."/>
            <person name="Grigoriev I.V."/>
            <person name="Debuchy R."/>
            <person name="Gladieux P."/>
            <person name="Thoren M.H."/>
            <person name="Johannesson H."/>
        </authorList>
    </citation>
    <scope>NUCLEOTIDE SEQUENCE</scope>
    <source>
        <strain evidence="2">CBS 958.72</strain>
    </source>
</reference>
<dbReference type="Proteomes" id="UP001287356">
    <property type="component" value="Unassembled WGS sequence"/>
</dbReference>
<accession>A0AAE0JXG8</accession>
<keyword evidence="3" id="KW-1185">Reference proteome</keyword>
<reference evidence="2" key="1">
    <citation type="journal article" date="2023" name="Mol. Phylogenet. Evol.">
        <title>Genome-scale phylogeny and comparative genomics of the fungal order Sordariales.</title>
        <authorList>
            <person name="Hensen N."/>
            <person name="Bonometti L."/>
            <person name="Westerberg I."/>
            <person name="Brannstrom I.O."/>
            <person name="Guillou S."/>
            <person name="Cros-Aarteil S."/>
            <person name="Calhoun S."/>
            <person name="Haridas S."/>
            <person name="Kuo A."/>
            <person name="Mondo S."/>
            <person name="Pangilinan J."/>
            <person name="Riley R."/>
            <person name="LaButti K."/>
            <person name="Andreopoulos B."/>
            <person name="Lipzen A."/>
            <person name="Chen C."/>
            <person name="Yan M."/>
            <person name="Daum C."/>
            <person name="Ng V."/>
            <person name="Clum A."/>
            <person name="Steindorff A."/>
            <person name="Ohm R.A."/>
            <person name="Martin F."/>
            <person name="Silar P."/>
            <person name="Natvig D.O."/>
            <person name="Lalanne C."/>
            <person name="Gautier V."/>
            <person name="Ament-Velasquez S.L."/>
            <person name="Kruys A."/>
            <person name="Hutchinson M.I."/>
            <person name="Powell A.J."/>
            <person name="Barry K."/>
            <person name="Miller A.N."/>
            <person name="Grigoriev I.V."/>
            <person name="Debuchy R."/>
            <person name="Gladieux P."/>
            <person name="Hiltunen Thoren M."/>
            <person name="Johannesson H."/>
        </authorList>
    </citation>
    <scope>NUCLEOTIDE SEQUENCE</scope>
    <source>
        <strain evidence="2">CBS 958.72</strain>
    </source>
</reference>
<feature type="region of interest" description="Disordered" evidence="1">
    <location>
        <begin position="28"/>
        <end position="53"/>
    </location>
</feature>